<evidence type="ECO:0000256" key="1">
    <source>
        <dbReference type="ARBA" id="ARBA00022448"/>
    </source>
</evidence>
<comment type="caution">
    <text evidence="7">The sequence shown here is derived from an EMBL/GenBank/DDBJ whole genome shotgun (WGS) entry which is preliminary data.</text>
</comment>
<feature type="domain" description="ABC transporter" evidence="6">
    <location>
        <begin position="6"/>
        <end position="241"/>
    </location>
</feature>
<dbReference type="InterPro" id="IPR003593">
    <property type="entry name" value="AAA+_ATPase"/>
</dbReference>
<dbReference type="GO" id="GO:0005524">
    <property type="term" value="F:ATP binding"/>
    <property type="evidence" value="ECO:0007669"/>
    <property type="project" value="UniProtKB-KW"/>
</dbReference>
<keyword evidence="1" id="KW-0813">Transport</keyword>
<dbReference type="PANTHER" id="PTHR42794">
    <property type="entry name" value="HEMIN IMPORT ATP-BINDING PROTEIN HMUV"/>
    <property type="match status" value="1"/>
</dbReference>
<dbReference type="AlphaFoldDB" id="A0A3A8PJ10"/>
<keyword evidence="8" id="KW-1185">Reference proteome</keyword>
<protein>
    <submittedName>
        <fullName evidence="7">ABC transporter ATP-binding protein</fullName>
    </submittedName>
</protein>
<keyword evidence="4" id="KW-1278">Translocase</keyword>
<name>A0A3A8PJ10_9BACT</name>
<evidence type="ECO:0000256" key="4">
    <source>
        <dbReference type="ARBA" id="ARBA00022967"/>
    </source>
</evidence>
<dbReference type="FunFam" id="3.40.50.300:FF:000134">
    <property type="entry name" value="Iron-enterobactin ABC transporter ATP-binding protein"/>
    <property type="match status" value="1"/>
</dbReference>
<dbReference type="EMBL" id="RAWB01000295">
    <property type="protein sequence ID" value="RKH54621.1"/>
    <property type="molecule type" value="Genomic_DNA"/>
</dbReference>
<dbReference type="CDD" id="cd03214">
    <property type="entry name" value="ABC_Iron-Siderophores_B12_Hemin"/>
    <property type="match status" value="1"/>
</dbReference>
<dbReference type="PANTHER" id="PTHR42794:SF1">
    <property type="entry name" value="HEMIN IMPORT ATP-BINDING PROTEIN HMUV"/>
    <property type="match status" value="1"/>
</dbReference>
<gene>
    <name evidence="7" type="ORF">D7V93_25220</name>
</gene>
<evidence type="ECO:0000313" key="7">
    <source>
        <dbReference type="EMBL" id="RKH54621.1"/>
    </source>
</evidence>
<dbReference type="InterPro" id="IPR027417">
    <property type="entry name" value="P-loop_NTPase"/>
</dbReference>
<evidence type="ECO:0000256" key="3">
    <source>
        <dbReference type="ARBA" id="ARBA00022840"/>
    </source>
</evidence>
<keyword evidence="2" id="KW-0547">Nucleotide-binding</keyword>
<dbReference type="Pfam" id="PF00005">
    <property type="entry name" value="ABC_tran"/>
    <property type="match status" value="1"/>
</dbReference>
<dbReference type="InterPro" id="IPR003439">
    <property type="entry name" value="ABC_transporter-like_ATP-bd"/>
</dbReference>
<evidence type="ECO:0000259" key="6">
    <source>
        <dbReference type="PROSITE" id="PS50893"/>
    </source>
</evidence>
<proteinExistence type="predicted"/>
<sequence length="260" mass="28337">MTSPLLQVEHLHVHQGQQRVLHEVGLEVRPGELWCILGPNGAGKSTLLRACMGMARPSAGTVRIDGRDLAAIPRAELARVLAWVPQYVDTSMGFTGLELVLMGRSPYLGLWGLPSSGDLQKAREVMRELGIEYLASRSVMATSGGERRLLLLARALVQAPRLMLLDEPTAFLDLKHQVELLAHLRERVRGGMAAVVVLHDVNLALACADRVLLLKQGAVLAQGAAGEILREDLLRALFDVDMDRGVTNAGQVVFVPRTLR</sequence>
<comment type="function">
    <text evidence="5">Part of the ABC transporter complex HmuTUV involved in hemin import. Responsible for energy coupling to the transport system.</text>
</comment>
<evidence type="ECO:0000256" key="5">
    <source>
        <dbReference type="ARBA" id="ARBA00037066"/>
    </source>
</evidence>
<dbReference type="RefSeq" id="WP_120645825.1">
    <property type="nucleotide sequence ID" value="NZ_RAWB01000295.1"/>
</dbReference>
<organism evidence="7 8">
    <name type="scientific">Corallococcus llansteffanensis</name>
    <dbReference type="NCBI Taxonomy" id="2316731"/>
    <lineage>
        <taxon>Bacteria</taxon>
        <taxon>Pseudomonadati</taxon>
        <taxon>Myxococcota</taxon>
        <taxon>Myxococcia</taxon>
        <taxon>Myxococcales</taxon>
        <taxon>Cystobacterineae</taxon>
        <taxon>Myxococcaceae</taxon>
        <taxon>Corallococcus</taxon>
    </lineage>
</organism>
<dbReference type="GO" id="GO:0016887">
    <property type="term" value="F:ATP hydrolysis activity"/>
    <property type="evidence" value="ECO:0007669"/>
    <property type="project" value="InterPro"/>
</dbReference>
<dbReference type="SUPFAM" id="SSF52540">
    <property type="entry name" value="P-loop containing nucleoside triphosphate hydrolases"/>
    <property type="match status" value="1"/>
</dbReference>
<dbReference type="PROSITE" id="PS50893">
    <property type="entry name" value="ABC_TRANSPORTER_2"/>
    <property type="match status" value="1"/>
</dbReference>
<dbReference type="SMART" id="SM00382">
    <property type="entry name" value="AAA"/>
    <property type="match status" value="1"/>
</dbReference>
<dbReference type="Proteomes" id="UP000272888">
    <property type="component" value="Unassembled WGS sequence"/>
</dbReference>
<dbReference type="Gene3D" id="3.40.50.300">
    <property type="entry name" value="P-loop containing nucleotide triphosphate hydrolases"/>
    <property type="match status" value="1"/>
</dbReference>
<reference evidence="8" key="1">
    <citation type="submission" date="2018-09" db="EMBL/GenBank/DDBJ databases">
        <authorList>
            <person name="Livingstone P.G."/>
            <person name="Whitworth D.E."/>
        </authorList>
    </citation>
    <scope>NUCLEOTIDE SEQUENCE [LARGE SCALE GENOMIC DNA]</scope>
    <source>
        <strain evidence="8">CA051B</strain>
    </source>
</reference>
<accession>A0A3A8PJ10</accession>
<evidence type="ECO:0000313" key="8">
    <source>
        <dbReference type="Proteomes" id="UP000272888"/>
    </source>
</evidence>
<evidence type="ECO:0000256" key="2">
    <source>
        <dbReference type="ARBA" id="ARBA00022741"/>
    </source>
</evidence>
<keyword evidence="3 7" id="KW-0067">ATP-binding</keyword>